<gene>
    <name evidence="2" type="ORF">GM1_021_00750</name>
</gene>
<feature type="transmembrane region" description="Helical" evidence="1">
    <location>
        <begin position="7"/>
        <end position="31"/>
    </location>
</feature>
<proteinExistence type="predicted"/>
<dbReference type="AlphaFoldDB" id="M3VGC3"/>
<comment type="caution">
    <text evidence="2">The sequence shown here is derived from an EMBL/GenBank/DDBJ whole genome shotgun (WGS) entry which is preliminary data.</text>
</comment>
<evidence type="ECO:0000313" key="3">
    <source>
        <dbReference type="Proteomes" id="UP000035009"/>
    </source>
</evidence>
<reference evidence="2 3" key="1">
    <citation type="submission" date="2013-02" db="EMBL/GenBank/DDBJ databases">
        <title>Whole genome shotgun sequence of Gordonia malaquae NBRC 108250.</title>
        <authorList>
            <person name="Yoshida I."/>
            <person name="Hosoyama A."/>
            <person name="Tsuchikane K."/>
            <person name="Ando Y."/>
            <person name="Baba S."/>
            <person name="Ohji S."/>
            <person name="Hamada M."/>
            <person name="Tamura T."/>
            <person name="Yamazoe A."/>
            <person name="Yamazaki S."/>
            <person name="Fujita N."/>
        </authorList>
    </citation>
    <scope>NUCLEOTIDE SEQUENCE [LARGE SCALE GENOMIC DNA]</scope>
    <source>
        <strain evidence="2 3">NBRC 108250</strain>
    </source>
</reference>
<evidence type="ECO:0000313" key="2">
    <source>
        <dbReference type="EMBL" id="GAC80789.1"/>
    </source>
</evidence>
<keyword evidence="1" id="KW-1133">Transmembrane helix</keyword>
<keyword evidence="3" id="KW-1185">Reference proteome</keyword>
<dbReference type="EMBL" id="BAOP01000021">
    <property type="protein sequence ID" value="GAC80789.1"/>
    <property type="molecule type" value="Genomic_DNA"/>
</dbReference>
<keyword evidence="1" id="KW-0812">Transmembrane</keyword>
<dbReference type="RefSeq" id="WP_008380049.1">
    <property type="nucleotide sequence ID" value="NZ_BAOP01000021.1"/>
</dbReference>
<name>M3VGC3_GORML</name>
<organism evidence="2 3">
    <name type="scientific">Gordonia malaquae NBRC 108250</name>
    <dbReference type="NCBI Taxonomy" id="1223542"/>
    <lineage>
        <taxon>Bacteria</taxon>
        <taxon>Bacillati</taxon>
        <taxon>Actinomycetota</taxon>
        <taxon>Actinomycetes</taxon>
        <taxon>Mycobacteriales</taxon>
        <taxon>Gordoniaceae</taxon>
        <taxon>Gordonia</taxon>
    </lineage>
</organism>
<accession>M3VGC3</accession>
<protein>
    <submittedName>
        <fullName evidence="2">Uncharacterized protein</fullName>
    </submittedName>
</protein>
<evidence type="ECO:0000256" key="1">
    <source>
        <dbReference type="SAM" id="Phobius"/>
    </source>
</evidence>
<dbReference type="STRING" id="410332.SAMN04488550_2670"/>
<dbReference type="Proteomes" id="UP000035009">
    <property type="component" value="Unassembled WGS sequence"/>
</dbReference>
<sequence length="80" mass="8526">MRAKADLLVPAFLAAVVAVVGAVAAVMFVVVEPSPPERSCVHRVYEASYTPLNGVTMTRSYESALELADADLPDCEAEED</sequence>
<keyword evidence="1" id="KW-0472">Membrane</keyword>